<organism evidence="1 2">
    <name type="scientific">Panagrolaimus sp. ES5</name>
    <dbReference type="NCBI Taxonomy" id="591445"/>
    <lineage>
        <taxon>Eukaryota</taxon>
        <taxon>Metazoa</taxon>
        <taxon>Ecdysozoa</taxon>
        <taxon>Nematoda</taxon>
        <taxon>Chromadorea</taxon>
        <taxon>Rhabditida</taxon>
        <taxon>Tylenchina</taxon>
        <taxon>Panagrolaimomorpha</taxon>
        <taxon>Panagrolaimoidea</taxon>
        <taxon>Panagrolaimidae</taxon>
        <taxon>Panagrolaimus</taxon>
    </lineage>
</organism>
<sequence length="352" mass="42300">MSLYFADRVKEQKADDRTSETNIVFTFPWILNIPLQRPNDEEYEEMEQTFFSTSYKMTSSPWNVSFVQHYNRNYISLYNIDRDRWTGIFYISYTLYYDAEMRFEYFSSTKIQMEKIFLQDGIDYHTPDGSMAKFIESMYNNRFSKCVIFIELHLPTKQFYQPSFKRERIKNEIFDEFSDDFENNFGLEFMKNGDYTFECLDGIVRAQRVVLFSTSETMKRQLRPPCHYPVGIVKYTVDVVKTIMILFHSHVLKLPESYDLEYIDRLLHAFDFFEHPNPKRKCEMITKVHESLCQKFAKARNMHNPLYRQLFEQASTVRNADNHQNGRSLVDEIFKCIEEIFKDSFFTNVILQ</sequence>
<evidence type="ECO:0000313" key="1">
    <source>
        <dbReference type="Proteomes" id="UP000887579"/>
    </source>
</evidence>
<dbReference type="Proteomes" id="UP000887579">
    <property type="component" value="Unplaced"/>
</dbReference>
<dbReference type="WBParaSite" id="ES5_v2.g16182.t1">
    <property type="protein sequence ID" value="ES5_v2.g16182.t1"/>
    <property type="gene ID" value="ES5_v2.g16182"/>
</dbReference>
<name>A0AC34FFQ8_9BILA</name>
<protein>
    <submittedName>
        <fullName evidence="2">BTB domain-containing protein</fullName>
    </submittedName>
</protein>
<reference evidence="2" key="1">
    <citation type="submission" date="2022-11" db="UniProtKB">
        <authorList>
            <consortium name="WormBaseParasite"/>
        </authorList>
    </citation>
    <scope>IDENTIFICATION</scope>
</reference>
<evidence type="ECO:0000313" key="2">
    <source>
        <dbReference type="WBParaSite" id="ES5_v2.g16182.t1"/>
    </source>
</evidence>
<accession>A0AC34FFQ8</accession>
<proteinExistence type="predicted"/>